<dbReference type="HOGENOM" id="CLU_033323_9_1_5"/>
<evidence type="ECO:0000256" key="1">
    <source>
        <dbReference type="PIRSR" id="PIRSR613078-1"/>
    </source>
</evidence>
<accession>V5SEJ7</accession>
<keyword evidence="4" id="KW-1185">Reference proteome</keyword>
<dbReference type="SUPFAM" id="SSF53254">
    <property type="entry name" value="Phosphoglycerate mutase-like"/>
    <property type="match status" value="1"/>
</dbReference>
<feature type="active site" description="Tele-phosphohistidine intermediate" evidence="1">
    <location>
        <position position="12"/>
    </location>
</feature>
<feature type="binding site" evidence="2">
    <location>
        <begin position="92"/>
        <end position="95"/>
    </location>
    <ligand>
        <name>substrate</name>
    </ligand>
</feature>
<dbReference type="GO" id="GO:0016791">
    <property type="term" value="F:phosphatase activity"/>
    <property type="evidence" value="ECO:0007669"/>
    <property type="project" value="TreeGrafter"/>
</dbReference>
<dbReference type="OrthoDB" id="9781415at2"/>
<dbReference type="InterPro" id="IPR050275">
    <property type="entry name" value="PGM_Phosphatase"/>
</dbReference>
<dbReference type="Gene3D" id="3.40.50.1240">
    <property type="entry name" value="Phosphoglycerate mutase-like"/>
    <property type="match status" value="1"/>
</dbReference>
<protein>
    <submittedName>
        <fullName evidence="3">Phosphoglycerate mutase</fullName>
    </submittedName>
</protein>
<name>V5SEJ7_9HYPH</name>
<reference evidence="3 4" key="1">
    <citation type="journal article" date="2014" name="Genome Announc.">
        <title>Complete Genome Sequence of Hyphomicrobium nitrativorans Strain NL23, a Denitrifying Bacterium Isolated from Biofilm of a Methanol-Fed Denitrification System Treating Seawater at the Montreal Biodome.</title>
        <authorList>
            <person name="Martineau C."/>
            <person name="Villeneuve C."/>
            <person name="Mauffrey F."/>
            <person name="Villemur R."/>
        </authorList>
    </citation>
    <scope>NUCLEOTIDE SEQUENCE [LARGE SCALE GENOMIC DNA]</scope>
    <source>
        <strain evidence="3">NL23</strain>
    </source>
</reference>
<evidence type="ECO:0000256" key="2">
    <source>
        <dbReference type="PIRSR" id="PIRSR613078-2"/>
    </source>
</evidence>
<dbReference type="AlphaFoldDB" id="V5SEJ7"/>
<feature type="binding site" evidence="2">
    <location>
        <position position="65"/>
    </location>
    <ligand>
        <name>substrate</name>
    </ligand>
</feature>
<dbReference type="InterPro" id="IPR029033">
    <property type="entry name" value="His_PPase_superfam"/>
</dbReference>
<dbReference type="CDD" id="cd07067">
    <property type="entry name" value="HP_PGM_like"/>
    <property type="match status" value="1"/>
</dbReference>
<gene>
    <name evidence="3" type="ORF">W911_08220</name>
</gene>
<feature type="active site" description="Proton donor/acceptor" evidence="1">
    <location>
        <position position="92"/>
    </location>
</feature>
<dbReference type="PANTHER" id="PTHR48100">
    <property type="entry name" value="BROAD-SPECIFICITY PHOSPHATASE YOR283W-RELATED"/>
    <property type="match status" value="1"/>
</dbReference>
<dbReference type="PIRSF" id="PIRSF000709">
    <property type="entry name" value="6PFK_2-Ptase"/>
    <property type="match status" value="1"/>
</dbReference>
<dbReference type="SMART" id="SM00855">
    <property type="entry name" value="PGAM"/>
    <property type="match status" value="1"/>
</dbReference>
<dbReference type="STRING" id="1029756.W911_08220"/>
<dbReference type="PATRIC" id="fig|1029756.8.peg.1714"/>
<feature type="binding site" evidence="2">
    <location>
        <begin position="11"/>
        <end position="18"/>
    </location>
    <ligand>
        <name>substrate</name>
    </ligand>
</feature>
<evidence type="ECO:0000313" key="4">
    <source>
        <dbReference type="Proteomes" id="UP000018542"/>
    </source>
</evidence>
<dbReference type="KEGG" id="hni:W911_08220"/>
<sequence length="195" mass="22171">MRDSPTIYFIRHGETDWNRDRRYQGQRDIPLNDTGHAQARRNGRALRAFLPDIANARFIASPLRRTRETMEIIRAELDLPTDGYRTDTDLMELSYGQWEGTLQDDLAAYDPEGLAARQADPFRWRPEGGESYADLSARVERWAGTVTEDVVVVSHGGVSRCLRGHLLALDPLGIPDLESPQDRVLILSNATMHWL</sequence>
<dbReference type="RefSeq" id="WP_023787024.1">
    <property type="nucleotide sequence ID" value="NC_022997.1"/>
</dbReference>
<evidence type="ECO:0000313" key="3">
    <source>
        <dbReference type="EMBL" id="AHB48379.1"/>
    </source>
</evidence>
<dbReference type="EMBL" id="CP006912">
    <property type="protein sequence ID" value="AHB48379.1"/>
    <property type="molecule type" value="Genomic_DNA"/>
</dbReference>
<proteinExistence type="predicted"/>
<dbReference type="Proteomes" id="UP000018542">
    <property type="component" value="Chromosome"/>
</dbReference>
<dbReference type="InterPro" id="IPR013078">
    <property type="entry name" value="His_Pase_superF_clade-1"/>
</dbReference>
<organism evidence="3 4">
    <name type="scientific">Hyphomicrobium nitrativorans NL23</name>
    <dbReference type="NCBI Taxonomy" id="1029756"/>
    <lineage>
        <taxon>Bacteria</taxon>
        <taxon>Pseudomonadati</taxon>
        <taxon>Pseudomonadota</taxon>
        <taxon>Alphaproteobacteria</taxon>
        <taxon>Hyphomicrobiales</taxon>
        <taxon>Hyphomicrobiaceae</taxon>
        <taxon>Hyphomicrobium</taxon>
    </lineage>
</organism>
<dbReference type="Pfam" id="PF00300">
    <property type="entry name" value="His_Phos_1"/>
    <property type="match status" value="1"/>
</dbReference>